<dbReference type="InterPro" id="IPR027558">
    <property type="entry name" value="Pre_pil_HX9DG_C"/>
</dbReference>
<dbReference type="RefSeq" id="WP_105354206.1">
    <property type="nucleotide sequence ID" value="NZ_PUIA01000037.1"/>
</dbReference>
<dbReference type="InterPro" id="IPR045584">
    <property type="entry name" value="Pilin-like"/>
</dbReference>
<dbReference type="EMBL" id="PUIA01000037">
    <property type="protein sequence ID" value="PQO31381.1"/>
    <property type="molecule type" value="Genomic_DNA"/>
</dbReference>
<proteinExistence type="predicted"/>
<organism evidence="3 4">
    <name type="scientific">Blastopirellula marina</name>
    <dbReference type="NCBI Taxonomy" id="124"/>
    <lineage>
        <taxon>Bacteria</taxon>
        <taxon>Pseudomonadati</taxon>
        <taxon>Planctomycetota</taxon>
        <taxon>Planctomycetia</taxon>
        <taxon>Pirellulales</taxon>
        <taxon>Pirellulaceae</taxon>
        <taxon>Blastopirellula</taxon>
    </lineage>
</organism>
<dbReference type="Gene3D" id="3.30.700.10">
    <property type="entry name" value="Glycoprotein, Type 4 Pilin"/>
    <property type="match status" value="1"/>
</dbReference>
<dbReference type="PANTHER" id="PTHR30093">
    <property type="entry name" value="GENERAL SECRETION PATHWAY PROTEIN G"/>
    <property type="match status" value="1"/>
</dbReference>
<dbReference type="Pfam" id="PF07963">
    <property type="entry name" value="N_methyl"/>
    <property type="match status" value="1"/>
</dbReference>
<dbReference type="NCBIfam" id="TIGR04294">
    <property type="entry name" value="pre_pil_HX9DG"/>
    <property type="match status" value="1"/>
</dbReference>
<dbReference type="InterPro" id="IPR011453">
    <property type="entry name" value="DUF1559"/>
</dbReference>
<dbReference type="AlphaFoldDB" id="A0A2S8FGS8"/>
<dbReference type="InterPro" id="IPR012902">
    <property type="entry name" value="N_methyl_site"/>
</dbReference>
<feature type="domain" description="DUF1559" evidence="2">
    <location>
        <begin position="36"/>
        <end position="298"/>
    </location>
</feature>
<sequence length="317" mass="34556">MFFSTGRATRGFTLVELLVVIAIIGVLIALLLPAVQQAREAARRMQCSNQLKQIGLAMHNYHDTYKVFPPGSVNLDLTTAANKSLTNWAVSILPFLEQPALFDQYNQNVHNTHADNQDVLKTILPAMLCPSDVNSEVLAQPSQLVSFDIAPGSYKGNIGRRFRGANGYFDYPPYAGTYTAAEKASIGPLHVSGVNSLGCERFATITDGSTNTLLVGEYHTKTRPDCKTFWASSHSFHNLAAAQPESYTRIPDWDACYAATGGSQHWKCYRAWGALHAAGTMNFVMCDGSVTSIPQTIDSVIFESLSTIGRNEVASLP</sequence>
<evidence type="ECO:0000259" key="2">
    <source>
        <dbReference type="Pfam" id="PF07596"/>
    </source>
</evidence>
<evidence type="ECO:0000313" key="3">
    <source>
        <dbReference type="EMBL" id="PQO31381.1"/>
    </source>
</evidence>
<evidence type="ECO:0000256" key="1">
    <source>
        <dbReference type="SAM" id="Phobius"/>
    </source>
</evidence>
<dbReference type="OrthoDB" id="255848at2"/>
<accession>A0A2S8FGS8</accession>
<keyword evidence="1" id="KW-0812">Transmembrane</keyword>
<name>A0A2S8FGS8_9BACT</name>
<keyword evidence="1" id="KW-0472">Membrane</keyword>
<gene>
    <name evidence="3" type="ORF">C5Y96_13660</name>
</gene>
<dbReference type="Pfam" id="PF07596">
    <property type="entry name" value="SBP_bac_10"/>
    <property type="match status" value="1"/>
</dbReference>
<dbReference type="Proteomes" id="UP000240009">
    <property type="component" value="Unassembled WGS sequence"/>
</dbReference>
<keyword evidence="1" id="KW-1133">Transmembrane helix</keyword>
<feature type="transmembrane region" description="Helical" evidence="1">
    <location>
        <begin position="12"/>
        <end position="35"/>
    </location>
</feature>
<dbReference type="NCBIfam" id="TIGR02532">
    <property type="entry name" value="IV_pilin_GFxxxE"/>
    <property type="match status" value="1"/>
</dbReference>
<dbReference type="PROSITE" id="PS00409">
    <property type="entry name" value="PROKAR_NTER_METHYL"/>
    <property type="match status" value="1"/>
</dbReference>
<dbReference type="PANTHER" id="PTHR30093:SF2">
    <property type="entry name" value="TYPE II SECRETION SYSTEM PROTEIN H"/>
    <property type="match status" value="1"/>
</dbReference>
<comment type="caution">
    <text evidence="3">The sequence shown here is derived from an EMBL/GenBank/DDBJ whole genome shotgun (WGS) entry which is preliminary data.</text>
</comment>
<reference evidence="3 4" key="1">
    <citation type="submission" date="2018-02" db="EMBL/GenBank/DDBJ databases">
        <title>Comparative genomes isolates from brazilian mangrove.</title>
        <authorList>
            <person name="Araujo J.E."/>
            <person name="Taketani R.G."/>
            <person name="Silva M.C.P."/>
            <person name="Loureco M.V."/>
            <person name="Andreote F.D."/>
        </authorList>
    </citation>
    <scope>NUCLEOTIDE SEQUENCE [LARGE SCALE GENOMIC DNA]</scope>
    <source>
        <strain evidence="3 4">HEX-2 MGV</strain>
    </source>
</reference>
<dbReference type="SUPFAM" id="SSF54523">
    <property type="entry name" value="Pili subunits"/>
    <property type="match status" value="1"/>
</dbReference>
<protein>
    <recommendedName>
        <fullName evidence="2">DUF1559 domain-containing protein</fullName>
    </recommendedName>
</protein>
<evidence type="ECO:0000313" key="4">
    <source>
        <dbReference type="Proteomes" id="UP000240009"/>
    </source>
</evidence>